<dbReference type="EMBL" id="AGWX01000001">
    <property type="protein sequence ID" value="EKS42187.1"/>
    <property type="molecule type" value="Genomic_DNA"/>
</dbReference>
<keyword evidence="3" id="KW-1185">Reference proteome</keyword>
<keyword evidence="1" id="KW-0812">Transmembrane</keyword>
<accession>K8PHQ7</accession>
<comment type="caution">
    <text evidence="2">The sequence shown here is derived from an EMBL/GenBank/DDBJ whole genome shotgun (WGS) entry which is preliminary data.</text>
</comment>
<dbReference type="eggNOG" id="ENOG50318G7">
    <property type="taxonomic scope" value="Bacteria"/>
</dbReference>
<keyword evidence="1" id="KW-1133">Transmembrane helix</keyword>
<proteinExistence type="predicted"/>
<organism evidence="2 3">
    <name type="scientific">Afipia broomeae ATCC 49717</name>
    <dbReference type="NCBI Taxonomy" id="883078"/>
    <lineage>
        <taxon>Bacteria</taxon>
        <taxon>Pseudomonadati</taxon>
        <taxon>Pseudomonadota</taxon>
        <taxon>Alphaproteobacteria</taxon>
        <taxon>Hyphomicrobiales</taxon>
        <taxon>Nitrobacteraceae</taxon>
        <taxon>Afipia</taxon>
    </lineage>
</organism>
<gene>
    <name evidence="2" type="ORF">HMPREF9695_01279</name>
</gene>
<dbReference type="HOGENOM" id="CLU_2630210_0_0_5"/>
<feature type="transmembrane region" description="Helical" evidence="1">
    <location>
        <begin position="20"/>
        <end position="45"/>
    </location>
</feature>
<evidence type="ECO:0000256" key="1">
    <source>
        <dbReference type="SAM" id="Phobius"/>
    </source>
</evidence>
<evidence type="ECO:0000313" key="3">
    <source>
        <dbReference type="Proteomes" id="UP000001096"/>
    </source>
</evidence>
<reference evidence="2 3" key="1">
    <citation type="submission" date="2012-04" db="EMBL/GenBank/DDBJ databases">
        <title>The Genome Sequence of Afipia broomeae ATCC 49717.</title>
        <authorList>
            <consortium name="The Broad Institute Genome Sequencing Platform"/>
            <person name="Earl A."/>
            <person name="Ward D."/>
            <person name="Feldgarden M."/>
            <person name="Gevers D."/>
            <person name="Huys G."/>
            <person name="Walker B."/>
            <person name="Young S.K."/>
            <person name="Zeng Q."/>
            <person name="Gargeya S."/>
            <person name="Fitzgerald M."/>
            <person name="Haas B."/>
            <person name="Abouelleil A."/>
            <person name="Alvarado L."/>
            <person name="Arachchi H.M."/>
            <person name="Berlin A."/>
            <person name="Chapman S.B."/>
            <person name="Goldberg J."/>
            <person name="Griggs A."/>
            <person name="Gujja S."/>
            <person name="Hansen M."/>
            <person name="Howarth C."/>
            <person name="Imamovic A."/>
            <person name="Larimer J."/>
            <person name="McCowen C."/>
            <person name="Montmayeur A."/>
            <person name="Murphy C."/>
            <person name="Neiman D."/>
            <person name="Pearson M."/>
            <person name="Priest M."/>
            <person name="Roberts A."/>
            <person name="Saif S."/>
            <person name="Shea T."/>
            <person name="Sisk P."/>
            <person name="Sykes S."/>
            <person name="Wortman J."/>
            <person name="Nusbaum C."/>
            <person name="Birren B."/>
        </authorList>
    </citation>
    <scope>NUCLEOTIDE SEQUENCE [LARGE SCALE GENOMIC DNA]</scope>
    <source>
        <strain evidence="2 3">ATCC 49717</strain>
    </source>
</reference>
<dbReference type="Proteomes" id="UP000001096">
    <property type="component" value="Unassembled WGS sequence"/>
</dbReference>
<name>K8PHQ7_9BRAD</name>
<dbReference type="AlphaFoldDB" id="K8PHQ7"/>
<dbReference type="RefSeq" id="WP_006020001.1">
    <property type="nucleotide sequence ID" value="NZ_KB375282.1"/>
</dbReference>
<protein>
    <submittedName>
        <fullName evidence="2">Uncharacterized protein</fullName>
    </submittedName>
</protein>
<evidence type="ECO:0000313" key="2">
    <source>
        <dbReference type="EMBL" id="EKS42187.1"/>
    </source>
</evidence>
<sequence>MTGEETTIVAGIEIPSTDPVFLPVILGVHIPLSLACVAIGTIAMLSPKRRGRHSTCAHALGRDQTVRYVNSWETPIL</sequence>
<keyword evidence="1" id="KW-0472">Membrane</keyword>